<sequence>MQYVQCSRRCISISEDRIGPGIEFNRRDTCHSAFVNSVGCRPVHPRSIHSVHCRPMFFPRELEFQIFEKAALSSPKDIPRFVLVARRLPRRLQALLYHALTDAVDLGRIPFMNAQKISDILDDPSSNAFAHIQNVMLSDLHGDALDRLLLASPALRNIFLCTMVSEPPTLARLMHLRQLHCRWLDLPYVRRMLPDALSQTCPALTHLAMNDDLPITQHLADEHVWNAAPTLQAIVLLWARQAVFDALLGEDIAILESDVRVVGIFVPNFGMDWQRGCPTEQSFWTAADSWIARRRSGDLHEKAWVVDYATED</sequence>
<dbReference type="Proteomes" id="UP001295794">
    <property type="component" value="Unassembled WGS sequence"/>
</dbReference>
<gene>
    <name evidence="1" type="ORF">MYCIT1_LOCUS16273</name>
</gene>
<evidence type="ECO:0008006" key="3">
    <source>
        <dbReference type="Google" id="ProtNLM"/>
    </source>
</evidence>
<evidence type="ECO:0000313" key="2">
    <source>
        <dbReference type="Proteomes" id="UP001295794"/>
    </source>
</evidence>
<proteinExistence type="predicted"/>
<protein>
    <recommendedName>
        <fullName evidence="3">F-box domain-containing protein</fullName>
    </recommendedName>
</protein>
<evidence type="ECO:0000313" key="1">
    <source>
        <dbReference type="EMBL" id="CAK5271311.1"/>
    </source>
</evidence>
<name>A0AAD2H8F6_9AGAR</name>
<dbReference type="AlphaFoldDB" id="A0AAD2H8F6"/>
<comment type="caution">
    <text evidence="1">The sequence shown here is derived from an EMBL/GenBank/DDBJ whole genome shotgun (WGS) entry which is preliminary data.</text>
</comment>
<dbReference type="EMBL" id="CAVNYO010000169">
    <property type="protein sequence ID" value="CAK5271311.1"/>
    <property type="molecule type" value="Genomic_DNA"/>
</dbReference>
<accession>A0AAD2H8F6</accession>
<organism evidence="1 2">
    <name type="scientific">Mycena citricolor</name>
    <dbReference type="NCBI Taxonomy" id="2018698"/>
    <lineage>
        <taxon>Eukaryota</taxon>
        <taxon>Fungi</taxon>
        <taxon>Dikarya</taxon>
        <taxon>Basidiomycota</taxon>
        <taxon>Agaricomycotina</taxon>
        <taxon>Agaricomycetes</taxon>
        <taxon>Agaricomycetidae</taxon>
        <taxon>Agaricales</taxon>
        <taxon>Marasmiineae</taxon>
        <taxon>Mycenaceae</taxon>
        <taxon>Mycena</taxon>
    </lineage>
</organism>
<keyword evidence="2" id="KW-1185">Reference proteome</keyword>
<reference evidence="1" key="1">
    <citation type="submission" date="2023-11" db="EMBL/GenBank/DDBJ databases">
        <authorList>
            <person name="De Vega J J."/>
            <person name="De Vega J J."/>
        </authorList>
    </citation>
    <scope>NUCLEOTIDE SEQUENCE</scope>
</reference>